<dbReference type="SUPFAM" id="SSF56112">
    <property type="entry name" value="Protein kinase-like (PK-like)"/>
    <property type="match status" value="1"/>
</dbReference>
<dbReference type="Gene3D" id="3.30.200.20">
    <property type="entry name" value="Phosphorylase Kinase, domain 1"/>
    <property type="match status" value="1"/>
</dbReference>
<dbReference type="EMBL" id="CAJNOR010000433">
    <property type="protein sequence ID" value="CAF0913112.1"/>
    <property type="molecule type" value="Genomic_DNA"/>
</dbReference>
<evidence type="ECO:0000256" key="5">
    <source>
        <dbReference type="ARBA" id="ARBA00022741"/>
    </source>
</evidence>
<evidence type="ECO:0000256" key="9">
    <source>
        <dbReference type="ARBA" id="ARBA00023157"/>
    </source>
</evidence>
<keyword evidence="6" id="KW-0067">ATP-binding</keyword>
<dbReference type="SUPFAM" id="SSF49785">
    <property type="entry name" value="Galactose-binding domain-like"/>
    <property type="match status" value="1"/>
</dbReference>
<feature type="chain" id="PRO_5032632234" description="Discoidin domain-containing receptor 2" evidence="13">
    <location>
        <begin position="22"/>
        <end position="995"/>
    </location>
</feature>
<evidence type="ECO:0000256" key="8">
    <source>
        <dbReference type="ARBA" id="ARBA00023136"/>
    </source>
</evidence>
<dbReference type="GO" id="GO:0005518">
    <property type="term" value="F:collagen binding"/>
    <property type="evidence" value="ECO:0007669"/>
    <property type="project" value="TreeGrafter"/>
</dbReference>
<evidence type="ECO:0000256" key="11">
    <source>
        <dbReference type="ARBA" id="ARBA00023180"/>
    </source>
</evidence>
<evidence type="ECO:0000256" key="13">
    <source>
        <dbReference type="SAM" id="SignalP"/>
    </source>
</evidence>
<evidence type="ECO:0008006" key="18">
    <source>
        <dbReference type="Google" id="ProtNLM"/>
    </source>
</evidence>
<dbReference type="InterPro" id="IPR011009">
    <property type="entry name" value="Kinase-like_dom_sf"/>
</dbReference>
<keyword evidence="8 12" id="KW-0472">Membrane</keyword>
<accession>A0A814AG28</accession>
<dbReference type="PROSITE" id="PS50022">
    <property type="entry name" value="FA58C_3"/>
    <property type="match status" value="1"/>
</dbReference>
<evidence type="ECO:0000256" key="10">
    <source>
        <dbReference type="ARBA" id="ARBA00023170"/>
    </source>
</evidence>
<dbReference type="Gene3D" id="2.60.120.260">
    <property type="entry name" value="Galactose-binding domain-like"/>
    <property type="match status" value="1"/>
</dbReference>
<evidence type="ECO:0000256" key="1">
    <source>
        <dbReference type="ARBA" id="ARBA00004251"/>
    </source>
</evidence>
<evidence type="ECO:0000313" key="17">
    <source>
        <dbReference type="Proteomes" id="UP000663828"/>
    </source>
</evidence>
<reference evidence="16" key="1">
    <citation type="submission" date="2021-02" db="EMBL/GenBank/DDBJ databases">
        <authorList>
            <person name="Nowell W R."/>
        </authorList>
    </citation>
    <scope>NUCLEOTIDE SEQUENCE</scope>
</reference>
<keyword evidence="7 12" id="KW-1133">Transmembrane helix</keyword>
<dbReference type="InterPro" id="IPR001245">
    <property type="entry name" value="Ser-Thr/Tyr_kinase_cat_dom"/>
</dbReference>
<dbReference type="GO" id="GO:0005524">
    <property type="term" value="F:ATP binding"/>
    <property type="evidence" value="ECO:0007669"/>
    <property type="project" value="UniProtKB-KW"/>
</dbReference>
<dbReference type="Pfam" id="PF07714">
    <property type="entry name" value="PK_Tyr_Ser-Thr"/>
    <property type="match status" value="1"/>
</dbReference>
<evidence type="ECO:0000256" key="4">
    <source>
        <dbReference type="ARBA" id="ARBA00022729"/>
    </source>
</evidence>
<keyword evidence="5" id="KW-0547">Nucleotide-binding</keyword>
<evidence type="ECO:0000256" key="6">
    <source>
        <dbReference type="ARBA" id="ARBA00022840"/>
    </source>
</evidence>
<protein>
    <recommendedName>
        <fullName evidence="18">Discoidin domain-containing receptor 2</fullName>
    </recommendedName>
</protein>
<dbReference type="GO" id="GO:0051897">
    <property type="term" value="P:positive regulation of phosphatidylinositol 3-kinase/protein kinase B signal transduction"/>
    <property type="evidence" value="ECO:0007669"/>
    <property type="project" value="TreeGrafter"/>
</dbReference>
<dbReference type="GO" id="GO:0038062">
    <property type="term" value="F:protein tyrosine kinase collagen receptor activity"/>
    <property type="evidence" value="ECO:0007669"/>
    <property type="project" value="TreeGrafter"/>
</dbReference>
<dbReference type="GO" id="GO:0005886">
    <property type="term" value="C:plasma membrane"/>
    <property type="evidence" value="ECO:0007669"/>
    <property type="project" value="UniProtKB-SubCell"/>
</dbReference>
<dbReference type="Proteomes" id="UP000663828">
    <property type="component" value="Unassembled WGS sequence"/>
</dbReference>
<keyword evidence="17" id="KW-1185">Reference proteome</keyword>
<proteinExistence type="predicted"/>
<dbReference type="PANTHER" id="PTHR24416">
    <property type="entry name" value="TYROSINE-PROTEIN KINASE RECEPTOR"/>
    <property type="match status" value="1"/>
</dbReference>
<dbReference type="SUPFAM" id="SSF57302">
    <property type="entry name" value="Snake toxin-like"/>
    <property type="match status" value="1"/>
</dbReference>
<dbReference type="SMART" id="SM00231">
    <property type="entry name" value="FA58C"/>
    <property type="match status" value="1"/>
</dbReference>
<dbReference type="InterPro" id="IPR050122">
    <property type="entry name" value="RTK"/>
</dbReference>
<organism evidence="16 17">
    <name type="scientific">Adineta ricciae</name>
    <name type="common">Rotifer</name>
    <dbReference type="NCBI Taxonomy" id="249248"/>
    <lineage>
        <taxon>Eukaryota</taxon>
        <taxon>Metazoa</taxon>
        <taxon>Spiralia</taxon>
        <taxon>Gnathifera</taxon>
        <taxon>Rotifera</taxon>
        <taxon>Eurotatoria</taxon>
        <taxon>Bdelloidea</taxon>
        <taxon>Adinetida</taxon>
        <taxon>Adinetidae</taxon>
        <taxon>Adineta</taxon>
    </lineage>
</organism>
<dbReference type="PROSITE" id="PS50011">
    <property type="entry name" value="PROTEIN_KINASE_DOM"/>
    <property type="match status" value="1"/>
</dbReference>
<dbReference type="InterPro" id="IPR000421">
    <property type="entry name" value="FA58C"/>
</dbReference>
<dbReference type="AlphaFoldDB" id="A0A814AG28"/>
<feature type="signal peptide" evidence="13">
    <location>
        <begin position="1"/>
        <end position="21"/>
    </location>
</feature>
<keyword evidence="3 12" id="KW-0812">Transmembrane</keyword>
<dbReference type="InterPro" id="IPR000719">
    <property type="entry name" value="Prot_kinase_dom"/>
</dbReference>
<dbReference type="Gene3D" id="1.10.510.10">
    <property type="entry name" value="Transferase(Phosphotransferase) domain 1"/>
    <property type="match status" value="1"/>
</dbReference>
<name>A0A814AG28_ADIRI</name>
<dbReference type="Pfam" id="PF00754">
    <property type="entry name" value="F5_F8_type_C"/>
    <property type="match status" value="1"/>
</dbReference>
<dbReference type="Gene3D" id="2.60.120.1190">
    <property type="match status" value="1"/>
</dbReference>
<dbReference type="InterPro" id="IPR008266">
    <property type="entry name" value="Tyr_kinase_AS"/>
</dbReference>
<keyword evidence="11" id="KW-0325">Glycoprotein</keyword>
<evidence type="ECO:0000259" key="15">
    <source>
        <dbReference type="PROSITE" id="PS50022"/>
    </source>
</evidence>
<dbReference type="InterPro" id="IPR045860">
    <property type="entry name" value="Snake_toxin-like_sf"/>
</dbReference>
<evidence type="ECO:0000259" key="14">
    <source>
        <dbReference type="PROSITE" id="PS50011"/>
    </source>
</evidence>
<dbReference type="CDD" id="cd00057">
    <property type="entry name" value="FA58C"/>
    <property type="match status" value="1"/>
</dbReference>
<keyword evidence="4 13" id="KW-0732">Signal</keyword>
<dbReference type="PRINTS" id="PR00109">
    <property type="entry name" value="TYRKINASE"/>
</dbReference>
<evidence type="ECO:0000313" key="16">
    <source>
        <dbReference type="EMBL" id="CAF0913112.1"/>
    </source>
</evidence>
<dbReference type="InterPro" id="IPR048525">
    <property type="entry name" value="DDR1-2_DS-like"/>
</dbReference>
<keyword evidence="2" id="KW-1003">Cell membrane</keyword>
<dbReference type="PROSITE" id="PS00109">
    <property type="entry name" value="PROTEIN_KINASE_TYR"/>
    <property type="match status" value="1"/>
</dbReference>
<evidence type="ECO:0000256" key="7">
    <source>
        <dbReference type="ARBA" id="ARBA00022989"/>
    </source>
</evidence>
<dbReference type="Pfam" id="PF21114">
    <property type="entry name" value="DDR1-2_DS-like"/>
    <property type="match status" value="1"/>
</dbReference>
<evidence type="ECO:0000256" key="2">
    <source>
        <dbReference type="ARBA" id="ARBA00022475"/>
    </source>
</evidence>
<dbReference type="CDD" id="cd00117">
    <property type="entry name" value="TFP"/>
    <property type="match status" value="1"/>
</dbReference>
<dbReference type="GO" id="GO:0043235">
    <property type="term" value="C:receptor complex"/>
    <property type="evidence" value="ECO:0007669"/>
    <property type="project" value="TreeGrafter"/>
</dbReference>
<keyword evidence="10" id="KW-0675">Receptor</keyword>
<feature type="domain" description="F5/8 type C" evidence="15">
    <location>
        <begin position="27"/>
        <end position="182"/>
    </location>
</feature>
<comment type="subcellular location">
    <subcellularLocation>
        <location evidence="1">Cell membrane</location>
        <topology evidence="1">Single-pass type I membrane protein</topology>
    </subcellularLocation>
</comment>
<dbReference type="PROSITE" id="PS01285">
    <property type="entry name" value="FA58C_1"/>
    <property type="match status" value="1"/>
</dbReference>
<dbReference type="GO" id="GO:0010976">
    <property type="term" value="P:positive regulation of neuron projection development"/>
    <property type="evidence" value="ECO:0007669"/>
    <property type="project" value="TreeGrafter"/>
</dbReference>
<comment type="caution">
    <text evidence="16">The sequence shown here is derived from an EMBL/GenBank/DDBJ whole genome shotgun (WGS) entry which is preliminary data.</text>
</comment>
<evidence type="ECO:0000256" key="3">
    <source>
        <dbReference type="ARBA" id="ARBA00022692"/>
    </source>
</evidence>
<dbReference type="PANTHER" id="PTHR24416:SF634">
    <property type="entry name" value="DISCOIDIN DOMAIN-CONTAINING RECEPTOR TYROSINE KINASE B"/>
    <property type="match status" value="1"/>
</dbReference>
<evidence type="ECO:0000256" key="12">
    <source>
        <dbReference type="SAM" id="Phobius"/>
    </source>
</evidence>
<keyword evidence="9" id="KW-1015">Disulfide bond</keyword>
<feature type="transmembrane region" description="Helical" evidence="12">
    <location>
        <begin position="402"/>
        <end position="428"/>
    </location>
</feature>
<dbReference type="InterPro" id="IPR008979">
    <property type="entry name" value="Galactose-bd-like_sf"/>
</dbReference>
<feature type="domain" description="Protein kinase" evidence="14">
    <location>
        <begin position="610"/>
        <end position="884"/>
    </location>
</feature>
<gene>
    <name evidence="16" type="ORF">XAT740_LOCUS8643</name>
</gene>
<sequence length="995" mass="113160">MATRNIICLFILVLIFPSTQQFDLETCRSPLGIETGKIPDSAFSSSTHAGSNSTASRARIRSENYGWCPLNKISTTTYEYIQVDLVNLTVITLIELQGKFSQHPNEHYADAFRIEYRRESNQKWIKYKDFAGQYILSGNTNSYIPAMRDILPSLVAKQIRIIPLVTGIKPKHICMRLELYGCSYQDGPISYSIPQGDRRGYDVEFLDETYDGYNINGTLKDGLGQLTDGIVAGDDYRLAENVQGIGQIGYDWIGWKRKSSTMSNINMFFSFETVRNITSIRLHTSNLFTRDVYIFNSIVITNCDEKTKTKTFFLIPDDYVNTHARFINISLASSSRFVTKCVKLTLTFNNRSKWILISEVIFNSATPTTTTIPLSVATETTATTDASQLPPFIDYGVTMIHYWQWLLLVGSLFILLIILSIFVYYQWIQTFRQRRKLRKMSTHLKFDSGYQPISVPFPTRVAMNCCYTTACDSTICSDGNSTCSTSHNDMRRHLIISTATSPSAGRATSGSDFGTISTASPATMSTVYQSVVNPYLAAVKNDLPNVTPNPYASIDMYAYPIISDKTINTENLTTNLQGPCGNCTYQSLSPSDMYDSTRLIPRINDEQLIVEERYSTVNGCFGTIVRGYIYLRHPYDVLKPILIKALTTNDRIQKELFDKEHEIMVRLSHPNLVQFFGYSLKQNYALVEHSDLGDLYTFLSTTRCVQEDQISLSINVHLFIITQLSNALRYLESENLIHRDISARNCLVYPNYEIKLTNSAIASLQFQTHYYTINHQRLPIRWMPPETISNNEFTSQSDIWAFGITLWEIMTNCLTLPYALLNDEQVYQRLKLMGTNVMQSSGSLQLSKPEFLSKELVDLMLECWRPYGERPTFNEIFNFFNKRLDDKSFAQFTAINCYECTNCTDPFSSTGITIKTNCYSCYKLAVTVAYAPYTYVVRRCLVACLETSQTFGGATVVTSCCATNNCNAASMIELPMITRVFLFLFILYNVFKSIY</sequence>